<name>A0A645I9E9_9ZZZZ</name>
<gene>
    <name evidence="1" type="ORF">SDC9_195034</name>
</gene>
<evidence type="ECO:0000313" key="1">
    <source>
        <dbReference type="EMBL" id="MPN47432.1"/>
    </source>
</evidence>
<dbReference type="AlphaFoldDB" id="A0A645I9E9"/>
<protein>
    <submittedName>
        <fullName evidence="1">Uncharacterized protein</fullName>
    </submittedName>
</protein>
<dbReference type="EMBL" id="VSSQ01108916">
    <property type="protein sequence ID" value="MPN47432.1"/>
    <property type="molecule type" value="Genomic_DNA"/>
</dbReference>
<accession>A0A645I9E9</accession>
<sequence>MVDKNSIDRAKSVISKTPGRYLLRLTALSNAVEGEPVMAELETYSTKVIFNSGDMLAEKNINKGSQREDVEESLFIMLRDVNLRAAREGVLRDPLSGNVGSIDTAEFMQVIEDITNSKSDVILGIYAAEDIYTEGPVKIKFKIK</sequence>
<proteinExistence type="predicted"/>
<reference evidence="1" key="1">
    <citation type="submission" date="2019-08" db="EMBL/GenBank/DDBJ databases">
        <authorList>
            <person name="Kucharzyk K."/>
            <person name="Murdoch R.W."/>
            <person name="Higgins S."/>
            <person name="Loffler F."/>
        </authorList>
    </citation>
    <scope>NUCLEOTIDE SEQUENCE</scope>
</reference>
<comment type="caution">
    <text evidence="1">The sequence shown here is derived from an EMBL/GenBank/DDBJ whole genome shotgun (WGS) entry which is preliminary data.</text>
</comment>
<organism evidence="1">
    <name type="scientific">bioreactor metagenome</name>
    <dbReference type="NCBI Taxonomy" id="1076179"/>
    <lineage>
        <taxon>unclassified sequences</taxon>
        <taxon>metagenomes</taxon>
        <taxon>ecological metagenomes</taxon>
    </lineage>
</organism>